<sequence length="103" mass="11928">METKLIAIFTAKSSGNLAVLRSQGEILGYALAVQQAFSKCSRRKERQYSFLTGYLTSKAPLQIKRYTFLKNICCIITTYFRSDCTYINIYNIWIHSTSLYIYI</sequence>
<evidence type="ECO:0000313" key="2">
    <source>
        <dbReference type="Proteomes" id="UP000811246"/>
    </source>
</evidence>
<dbReference type="Proteomes" id="UP000811246">
    <property type="component" value="Chromosome 3"/>
</dbReference>
<name>A0A922JTQ1_CARIL</name>
<dbReference type="EMBL" id="CM031827">
    <property type="protein sequence ID" value="KAG6720323.1"/>
    <property type="molecule type" value="Genomic_DNA"/>
</dbReference>
<proteinExistence type="predicted"/>
<accession>A0A922JTQ1</accession>
<gene>
    <name evidence="1" type="ORF">I3842_03G054600</name>
</gene>
<comment type="caution">
    <text evidence="1">The sequence shown here is derived from an EMBL/GenBank/DDBJ whole genome shotgun (WGS) entry which is preliminary data.</text>
</comment>
<evidence type="ECO:0000313" key="1">
    <source>
        <dbReference type="EMBL" id="KAG6720323.1"/>
    </source>
</evidence>
<dbReference type="AlphaFoldDB" id="A0A922JTQ1"/>
<protein>
    <submittedName>
        <fullName evidence="1">Uncharacterized protein</fullName>
    </submittedName>
</protein>
<organism evidence="1 2">
    <name type="scientific">Carya illinoinensis</name>
    <name type="common">Pecan</name>
    <dbReference type="NCBI Taxonomy" id="32201"/>
    <lineage>
        <taxon>Eukaryota</taxon>
        <taxon>Viridiplantae</taxon>
        <taxon>Streptophyta</taxon>
        <taxon>Embryophyta</taxon>
        <taxon>Tracheophyta</taxon>
        <taxon>Spermatophyta</taxon>
        <taxon>Magnoliopsida</taxon>
        <taxon>eudicotyledons</taxon>
        <taxon>Gunneridae</taxon>
        <taxon>Pentapetalae</taxon>
        <taxon>rosids</taxon>
        <taxon>fabids</taxon>
        <taxon>Fagales</taxon>
        <taxon>Juglandaceae</taxon>
        <taxon>Carya</taxon>
    </lineage>
</organism>
<reference evidence="1" key="1">
    <citation type="submission" date="2021-01" db="EMBL/GenBank/DDBJ databases">
        <authorList>
            <person name="Lovell J.T."/>
            <person name="Bentley N."/>
            <person name="Bhattarai G."/>
            <person name="Jenkins J.W."/>
            <person name="Sreedasyam A."/>
            <person name="Alarcon Y."/>
            <person name="Bock C."/>
            <person name="Boston L."/>
            <person name="Carlson J."/>
            <person name="Cervantes K."/>
            <person name="Clermont K."/>
            <person name="Krom N."/>
            <person name="Kubenka K."/>
            <person name="Mamidi S."/>
            <person name="Mattison C."/>
            <person name="Monteros M."/>
            <person name="Pisani C."/>
            <person name="Plott C."/>
            <person name="Rajasekar S."/>
            <person name="Rhein H.S."/>
            <person name="Rohla C."/>
            <person name="Song M."/>
            <person name="Hilaire R.S."/>
            <person name="Shu S."/>
            <person name="Wells L."/>
            <person name="Wang X."/>
            <person name="Webber J."/>
            <person name="Heerema R.J."/>
            <person name="Klein P."/>
            <person name="Conner P."/>
            <person name="Grauke L."/>
            <person name="Grimwood J."/>
            <person name="Schmutz J."/>
            <person name="Randall J.J."/>
        </authorList>
    </citation>
    <scope>NUCLEOTIDE SEQUENCE</scope>
    <source>
        <tissue evidence="1">Leaf</tissue>
    </source>
</reference>